<accession>A0A5S4YUE4</accession>
<dbReference type="EMBL" id="VSTH01000018">
    <property type="protein sequence ID" value="TYO67512.1"/>
    <property type="molecule type" value="Genomic_DNA"/>
</dbReference>
<evidence type="ECO:0000313" key="3">
    <source>
        <dbReference type="Proteomes" id="UP000324797"/>
    </source>
</evidence>
<feature type="chain" id="PRO_5024336550" evidence="1">
    <location>
        <begin position="34"/>
        <end position="112"/>
    </location>
</feature>
<gene>
    <name evidence="2" type="ORF">FXV83_05965</name>
</gene>
<feature type="signal peptide" evidence="1">
    <location>
        <begin position="1"/>
        <end position="33"/>
    </location>
</feature>
<evidence type="ECO:0000256" key="1">
    <source>
        <dbReference type="SAM" id="SignalP"/>
    </source>
</evidence>
<evidence type="ECO:0000313" key="2">
    <source>
        <dbReference type="EMBL" id="TYO67512.1"/>
    </source>
</evidence>
<dbReference type="AlphaFoldDB" id="A0A5S4YUE4"/>
<dbReference type="Proteomes" id="UP000324797">
    <property type="component" value="Unassembled WGS sequence"/>
</dbReference>
<dbReference type="RefSeq" id="WP_148738269.1">
    <property type="nucleotide sequence ID" value="NZ_VSTH01000018.1"/>
</dbReference>
<proteinExistence type="predicted"/>
<keyword evidence="1" id="KW-0732">Signal</keyword>
<protein>
    <submittedName>
        <fullName evidence="2">Uncharacterized protein</fullName>
    </submittedName>
</protein>
<reference evidence="2 3" key="1">
    <citation type="submission" date="2019-08" db="EMBL/GenBank/DDBJ databases">
        <title>Bradyrhizobium hipponensis sp. nov., a rhizobium isolated from a Lupinus angustifolius root nodule in Tunisia.</title>
        <authorList>
            <person name="Off K."/>
            <person name="Rejili M."/>
            <person name="Mars M."/>
            <person name="Brachmann A."/>
            <person name="Marin M."/>
        </authorList>
    </citation>
    <scope>NUCLEOTIDE SEQUENCE [LARGE SCALE GENOMIC DNA]</scope>
    <source>
        <strain evidence="3">aSej3</strain>
    </source>
</reference>
<comment type="caution">
    <text evidence="2">The sequence shown here is derived from an EMBL/GenBank/DDBJ whole genome shotgun (WGS) entry which is preliminary data.</text>
</comment>
<sequence>MMMAVPKEGAVLRYIRLAAIALIVPLAATTAGAAEPCASRSDLVALLKDHFGEILMAQGLSSKGHLVEVFVSPGGSWTILLSRSDGLSCVVDEGAPWVTAASAGPARDAAQR</sequence>
<name>A0A5S4YUE4_9BRAD</name>
<organism evidence="2 3">
    <name type="scientific">Bradyrhizobium hipponense</name>
    <dbReference type="NCBI Taxonomy" id="2605638"/>
    <lineage>
        <taxon>Bacteria</taxon>
        <taxon>Pseudomonadati</taxon>
        <taxon>Pseudomonadota</taxon>
        <taxon>Alphaproteobacteria</taxon>
        <taxon>Hyphomicrobiales</taxon>
        <taxon>Nitrobacteraceae</taxon>
        <taxon>Bradyrhizobium</taxon>
    </lineage>
</organism>
<keyword evidence="3" id="KW-1185">Reference proteome</keyword>